<evidence type="ECO:0000313" key="1">
    <source>
        <dbReference type="EMBL" id="TDF96383.1"/>
    </source>
</evidence>
<keyword evidence="2" id="KW-1185">Reference proteome</keyword>
<dbReference type="Pfam" id="PF09604">
    <property type="entry name" value="Potass_KdpF"/>
    <property type="match status" value="1"/>
</dbReference>
<organism evidence="1 2">
    <name type="scientific">Paenibacillus piri</name>
    <dbReference type="NCBI Taxonomy" id="2547395"/>
    <lineage>
        <taxon>Bacteria</taxon>
        <taxon>Bacillati</taxon>
        <taxon>Bacillota</taxon>
        <taxon>Bacilli</taxon>
        <taxon>Bacillales</taxon>
        <taxon>Paenibacillaceae</taxon>
        <taxon>Paenibacillus</taxon>
    </lineage>
</organism>
<comment type="caution">
    <text evidence="1">The sequence shown here is derived from an EMBL/GenBank/DDBJ whole genome shotgun (WGS) entry which is preliminary data.</text>
</comment>
<evidence type="ECO:0000313" key="2">
    <source>
        <dbReference type="Proteomes" id="UP000295636"/>
    </source>
</evidence>
<gene>
    <name evidence="1" type="ORF">E1757_18190</name>
</gene>
<dbReference type="AlphaFoldDB" id="A0A4R5KLC7"/>
<dbReference type="InterPro" id="IPR011726">
    <property type="entry name" value="KdpF"/>
</dbReference>
<dbReference type="EMBL" id="SMRT01000008">
    <property type="protein sequence ID" value="TDF96383.1"/>
    <property type="molecule type" value="Genomic_DNA"/>
</dbReference>
<reference evidence="1 2" key="1">
    <citation type="submission" date="2019-03" db="EMBL/GenBank/DDBJ databases">
        <title>This is whole genome sequence of Paenibacillus sp MS74 strain.</title>
        <authorList>
            <person name="Trinh H.N."/>
        </authorList>
    </citation>
    <scope>NUCLEOTIDE SEQUENCE [LARGE SCALE GENOMIC DNA]</scope>
    <source>
        <strain evidence="1 2">MS74</strain>
    </source>
</reference>
<sequence>MIVVMLFTLFIFVYLAYTLIHPEKF</sequence>
<dbReference type="GO" id="GO:0008556">
    <property type="term" value="F:P-type potassium transmembrane transporter activity"/>
    <property type="evidence" value="ECO:0007669"/>
    <property type="project" value="InterPro"/>
</dbReference>
<name>A0A4R5KLC7_9BACL</name>
<dbReference type="Proteomes" id="UP000295636">
    <property type="component" value="Unassembled WGS sequence"/>
</dbReference>
<protein>
    <submittedName>
        <fullName evidence="1">Potassium-transporting ATPase subunit F</fullName>
    </submittedName>
</protein>
<accession>A0A4R5KLC7</accession>
<proteinExistence type="predicted"/>
<dbReference type="GO" id="GO:0005886">
    <property type="term" value="C:plasma membrane"/>
    <property type="evidence" value="ECO:0007669"/>
    <property type="project" value="InterPro"/>
</dbReference>